<feature type="transmembrane region" description="Helical" evidence="6">
    <location>
        <begin position="31"/>
        <end position="54"/>
    </location>
</feature>
<evidence type="ECO:0000256" key="4">
    <source>
        <dbReference type="ARBA" id="ARBA00023136"/>
    </source>
</evidence>
<dbReference type="NCBIfam" id="NF005742">
    <property type="entry name" value="PRK07566.1"/>
    <property type="match status" value="1"/>
</dbReference>
<evidence type="ECO:0000256" key="6">
    <source>
        <dbReference type="SAM" id="Phobius"/>
    </source>
</evidence>
<evidence type="ECO:0000256" key="1">
    <source>
        <dbReference type="ARBA" id="ARBA00004141"/>
    </source>
</evidence>
<dbReference type="HOGENOM" id="CLU_042598_0_0_0"/>
<keyword evidence="5" id="KW-0149">Chlorophyll biosynthesis</keyword>
<feature type="transmembrane region" description="Helical" evidence="6">
    <location>
        <begin position="281"/>
        <end position="303"/>
    </location>
</feature>
<dbReference type="GO" id="GO:0016020">
    <property type="term" value="C:membrane"/>
    <property type="evidence" value="ECO:0007669"/>
    <property type="project" value="UniProtKB-SubCell"/>
</dbReference>
<feature type="transmembrane region" description="Helical" evidence="6">
    <location>
        <begin position="219"/>
        <end position="245"/>
    </location>
</feature>
<dbReference type="InterPro" id="IPR006372">
    <property type="entry name" value="Chl_synth"/>
</dbReference>
<evidence type="ECO:0000256" key="3">
    <source>
        <dbReference type="ARBA" id="ARBA00022989"/>
    </source>
</evidence>
<dbReference type="NCBIfam" id="TIGR01476">
    <property type="entry name" value="chlor_syn_BchG"/>
    <property type="match status" value="1"/>
</dbReference>
<evidence type="ECO:0000256" key="5">
    <source>
        <dbReference type="ARBA" id="ARBA00023171"/>
    </source>
</evidence>
<reference evidence="7 8" key="1">
    <citation type="submission" date="2007-08" db="EMBL/GenBank/DDBJ databases">
        <title>Complete sequence of Roseiflexus castenholzii DSM 13941.</title>
        <authorList>
            <consortium name="US DOE Joint Genome Institute"/>
            <person name="Copeland A."/>
            <person name="Lucas S."/>
            <person name="Lapidus A."/>
            <person name="Barry K."/>
            <person name="Glavina del Rio T."/>
            <person name="Dalin E."/>
            <person name="Tice H."/>
            <person name="Pitluck S."/>
            <person name="Thompson L.S."/>
            <person name="Brettin T."/>
            <person name="Bruce D."/>
            <person name="Detter J.C."/>
            <person name="Han C."/>
            <person name="Tapia R."/>
            <person name="Schmutz J."/>
            <person name="Larimer F."/>
            <person name="Land M."/>
            <person name="Hauser L."/>
            <person name="Kyrpides N."/>
            <person name="Mikhailova N."/>
            <person name="Bryant D.A."/>
            <person name="Hanada S."/>
            <person name="Tsukatani Y."/>
            <person name="Richardson P."/>
        </authorList>
    </citation>
    <scope>NUCLEOTIDE SEQUENCE [LARGE SCALE GENOMIC DNA]</scope>
    <source>
        <strain evidence="8">DSM 13941 / HLO8</strain>
    </source>
</reference>
<feature type="transmembrane region" description="Helical" evidence="6">
    <location>
        <begin position="60"/>
        <end position="78"/>
    </location>
</feature>
<dbReference type="eggNOG" id="COG0382">
    <property type="taxonomic scope" value="Bacteria"/>
</dbReference>
<dbReference type="InterPro" id="IPR044878">
    <property type="entry name" value="UbiA_sf"/>
</dbReference>
<accession>A7NQE6</accession>
<gene>
    <name evidence="7" type="ordered locus">Rcas_3752</name>
</gene>
<sequence length="304" mass="32759">MPESTAPTTPSRLTTSPTVMVRRSIELMKPVTWFAPSWAFLCGAIASGASQWTWTDVGRIALGVLLAGPILCGMSQVVNDYCDRDVDAINEPQRLIPSGLVSARQVFITVAVLVVLGLSIAMFLGQYVALMTAIGMVLAVIYSAGPIRAKRNGWAGNTIVAVSYEGLPWIAGHLAFAPLTFGSVLMAALFSLGAHGIMTINDFKSMEGDRVSGIRSIPVLYGEIAAAWTAFVTINVAQILVVMYFLHVRNWVIAAIIGALVLMQIPTQWKFFSIADPRKRAIFYNASGIAMFVWGMMAAAIGVR</sequence>
<protein>
    <submittedName>
        <fullName evidence="7">Bacteriochlorophyll/chlorophyll synthetase</fullName>
    </submittedName>
</protein>
<dbReference type="PANTHER" id="PTHR42723">
    <property type="entry name" value="CHLOROPHYLL SYNTHASE"/>
    <property type="match status" value="1"/>
</dbReference>
<name>A7NQE6_ROSCS</name>
<dbReference type="Gene3D" id="1.10.357.140">
    <property type="entry name" value="UbiA prenyltransferase"/>
    <property type="match status" value="1"/>
</dbReference>
<keyword evidence="3 6" id="KW-1133">Transmembrane helix</keyword>
<dbReference type="AlphaFoldDB" id="A7NQE6"/>
<dbReference type="KEGG" id="rca:Rcas_3752"/>
<dbReference type="RefSeq" id="WP_012122215.1">
    <property type="nucleotide sequence ID" value="NC_009767.1"/>
</dbReference>
<feature type="transmembrane region" description="Helical" evidence="6">
    <location>
        <begin position="99"/>
        <end position="118"/>
    </location>
</feature>
<dbReference type="Proteomes" id="UP000000263">
    <property type="component" value="Chromosome"/>
</dbReference>
<feature type="transmembrane region" description="Helical" evidence="6">
    <location>
        <begin position="154"/>
        <end position="171"/>
    </location>
</feature>
<keyword evidence="8" id="KW-1185">Reference proteome</keyword>
<keyword evidence="4 6" id="KW-0472">Membrane</keyword>
<feature type="transmembrane region" description="Helical" evidence="6">
    <location>
        <begin position="177"/>
        <end position="198"/>
    </location>
</feature>
<dbReference type="GO" id="GO:0015995">
    <property type="term" value="P:chlorophyll biosynthetic process"/>
    <property type="evidence" value="ECO:0007669"/>
    <property type="project" value="UniProtKB-KW"/>
</dbReference>
<feature type="transmembrane region" description="Helical" evidence="6">
    <location>
        <begin position="251"/>
        <end position="269"/>
    </location>
</feature>
<dbReference type="Pfam" id="PF01040">
    <property type="entry name" value="UbiA"/>
    <property type="match status" value="1"/>
</dbReference>
<dbReference type="OrthoDB" id="8559716at2"/>
<dbReference type="STRING" id="383372.Rcas_3752"/>
<dbReference type="InterPro" id="IPR000537">
    <property type="entry name" value="UbiA_prenyltransferase"/>
</dbReference>
<dbReference type="Gene3D" id="1.20.120.1780">
    <property type="entry name" value="UbiA prenyltransferase"/>
    <property type="match status" value="1"/>
</dbReference>
<dbReference type="InterPro" id="IPR050475">
    <property type="entry name" value="Prenyltransferase_related"/>
</dbReference>
<dbReference type="GO" id="GO:0016765">
    <property type="term" value="F:transferase activity, transferring alkyl or aryl (other than methyl) groups"/>
    <property type="evidence" value="ECO:0007669"/>
    <property type="project" value="InterPro"/>
</dbReference>
<dbReference type="CDD" id="cd13958">
    <property type="entry name" value="PT_UbiA_chlorophyll"/>
    <property type="match status" value="1"/>
</dbReference>
<organism evidence="7 8">
    <name type="scientific">Roseiflexus castenholzii (strain DSM 13941 / HLO8)</name>
    <dbReference type="NCBI Taxonomy" id="383372"/>
    <lineage>
        <taxon>Bacteria</taxon>
        <taxon>Bacillati</taxon>
        <taxon>Chloroflexota</taxon>
        <taxon>Chloroflexia</taxon>
        <taxon>Chloroflexales</taxon>
        <taxon>Roseiflexineae</taxon>
        <taxon>Roseiflexaceae</taxon>
        <taxon>Roseiflexus</taxon>
    </lineage>
</organism>
<dbReference type="EMBL" id="CP000804">
    <property type="protein sequence ID" value="ABU59792.1"/>
    <property type="molecule type" value="Genomic_DNA"/>
</dbReference>
<evidence type="ECO:0000256" key="2">
    <source>
        <dbReference type="ARBA" id="ARBA00022692"/>
    </source>
</evidence>
<evidence type="ECO:0000313" key="8">
    <source>
        <dbReference type="Proteomes" id="UP000000263"/>
    </source>
</evidence>
<evidence type="ECO:0000313" key="7">
    <source>
        <dbReference type="EMBL" id="ABU59792.1"/>
    </source>
</evidence>
<comment type="subcellular location">
    <subcellularLocation>
        <location evidence="1">Membrane</location>
        <topology evidence="1">Multi-pass membrane protein</topology>
    </subcellularLocation>
</comment>
<keyword evidence="2 6" id="KW-0812">Transmembrane</keyword>
<feature type="transmembrane region" description="Helical" evidence="6">
    <location>
        <begin position="124"/>
        <end position="142"/>
    </location>
</feature>
<proteinExistence type="predicted"/>
<dbReference type="PANTHER" id="PTHR42723:SF1">
    <property type="entry name" value="CHLOROPHYLL SYNTHASE, CHLOROPLASTIC"/>
    <property type="match status" value="1"/>
</dbReference>